<gene>
    <name evidence="1" type="ORF">COU17_02770</name>
</gene>
<sequence>MKIFSYTSAQYEHLPCNFCGEDNADTIATRDRNGYSVRTLLCRNCGLLYIDPRMTPQWYQLYYEQEYRHEMARFKGLNRAQTYTSEILFNHAKKRTKPFFENLRPYVNNGLTIEVGSSTGGVLAGFRDVFGSEVLGIEPSPEEAQYAESQGVRTIQSMFESLGEGVVPKAENIISLRALNHMLDFHSFLVWANKHLAFDGRLILEVMHFPNVVEHYGYLPRGIQIDHVFMFTPETLRQFLEALGFTVMTEGVDRKAEHMYIVAKKTAEVSAEGARNKKYTGYSAVRAWLNQTPSSYLTFLFKYDIKKKIKVLSYKIRRTLKHLLVLFGLYREGKRG</sequence>
<organism evidence="1 2">
    <name type="scientific">Candidatus Kaiserbacteria bacterium CG10_big_fil_rev_8_21_14_0_10_49_17</name>
    <dbReference type="NCBI Taxonomy" id="1974609"/>
    <lineage>
        <taxon>Bacteria</taxon>
        <taxon>Candidatus Kaiseribacteriota</taxon>
    </lineage>
</organism>
<dbReference type="CDD" id="cd02440">
    <property type="entry name" value="AdoMet_MTases"/>
    <property type="match status" value="1"/>
</dbReference>
<dbReference type="Proteomes" id="UP000228809">
    <property type="component" value="Unassembled WGS sequence"/>
</dbReference>
<evidence type="ECO:0000313" key="1">
    <source>
        <dbReference type="EMBL" id="PIT90997.1"/>
    </source>
</evidence>
<accession>A0A2M6WDW9</accession>
<protein>
    <recommendedName>
        <fullName evidence="3">Class I SAM-dependent methyltransferase</fullName>
    </recommendedName>
</protein>
<name>A0A2M6WDW9_9BACT</name>
<dbReference type="EMBL" id="PFBJ01000015">
    <property type="protein sequence ID" value="PIT90997.1"/>
    <property type="molecule type" value="Genomic_DNA"/>
</dbReference>
<reference evidence="2" key="1">
    <citation type="submission" date="2017-09" db="EMBL/GenBank/DDBJ databases">
        <title>Depth-based differentiation of microbial function through sediment-hosted aquifers and enrichment of novel symbionts in the deep terrestrial subsurface.</title>
        <authorList>
            <person name="Probst A.J."/>
            <person name="Ladd B."/>
            <person name="Jarett J.K."/>
            <person name="Geller-Mcgrath D.E."/>
            <person name="Sieber C.M.K."/>
            <person name="Emerson J.B."/>
            <person name="Anantharaman K."/>
            <person name="Thomas B.C."/>
            <person name="Malmstrom R."/>
            <person name="Stieglmeier M."/>
            <person name="Klingl A."/>
            <person name="Woyke T."/>
            <person name="Ryan C.M."/>
            <person name="Banfield J.F."/>
        </authorList>
    </citation>
    <scope>NUCLEOTIDE SEQUENCE [LARGE SCALE GENOMIC DNA]</scope>
</reference>
<dbReference type="PANTHER" id="PTHR43861">
    <property type="entry name" value="TRANS-ACONITATE 2-METHYLTRANSFERASE-RELATED"/>
    <property type="match status" value="1"/>
</dbReference>
<proteinExistence type="predicted"/>
<dbReference type="InterPro" id="IPR029063">
    <property type="entry name" value="SAM-dependent_MTases_sf"/>
</dbReference>
<dbReference type="Gene3D" id="3.40.50.150">
    <property type="entry name" value="Vaccinia Virus protein VP39"/>
    <property type="match status" value="1"/>
</dbReference>
<comment type="caution">
    <text evidence="1">The sequence shown here is derived from an EMBL/GenBank/DDBJ whole genome shotgun (WGS) entry which is preliminary data.</text>
</comment>
<dbReference type="AlphaFoldDB" id="A0A2M6WDW9"/>
<dbReference type="SUPFAM" id="SSF53335">
    <property type="entry name" value="S-adenosyl-L-methionine-dependent methyltransferases"/>
    <property type="match status" value="1"/>
</dbReference>
<evidence type="ECO:0000313" key="2">
    <source>
        <dbReference type="Proteomes" id="UP000228809"/>
    </source>
</evidence>
<evidence type="ECO:0008006" key="3">
    <source>
        <dbReference type="Google" id="ProtNLM"/>
    </source>
</evidence>
<dbReference type="PANTHER" id="PTHR43861:SF5">
    <property type="entry name" value="BLL5978 PROTEIN"/>
    <property type="match status" value="1"/>
</dbReference>
<dbReference type="Pfam" id="PF13489">
    <property type="entry name" value="Methyltransf_23"/>
    <property type="match status" value="1"/>
</dbReference>